<evidence type="ECO:0000313" key="1">
    <source>
        <dbReference type="EMBL" id="OQR90560.1"/>
    </source>
</evidence>
<dbReference type="AlphaFoldDB" id="A0A1V9YYD8"/>
<evidence type="ECO:0000313" key="2">
    <source>
        <dbReference type="Proteomes" id="UP000243217"/>
    </source>
</evidence>
<protein>
    <submittedName>
        <fullName evidence="1">Uncharacterized protein</fullName>
    </submittedName>
</protein>
<gene>
    <name evidence="1" type="ORF">THRCLA_22536</name>
</gene>
<keyword evidence="2" id="KW-1185">Reference proteome</keyword>
<dbReference type="EMBL" id="JNBS01002520">
    <property type="protein sequence ID" value="OQR90560.1"/>
    <property type="molecule type" value="Genomic_DNA"/>
</dbReference>
<reference evidence="1 2" key="1">
    <citation type="journal article" date="2014" name="Genome Biol. Evol.">
        <title>The secreted proteins of Achlya hypogyna and Thraustotheca clavata identify the ancestral oomycete secretome and reveal gene acquisitions by horizontal gene transfer.</title>
        <authorList>
            <person name="Misner I."/>
            <person name="Blouin N."/>
            <person name="Leonard G."/>
            <person name="Richards T.A."/>
            <person name="Lane C.E."/>
        </authorList>
    </citation>
    <scope>NUCLEOTIDE SEQUENCE [LARGE SCALE GENOMIC DNA]</scope>
    <source>
        <strain evidence="1 2">ATCC 34112</strain>
    </source>
</reference>
<sequence>MELVDVQPLFVHNDKNISQEETKFTAIPLEGTELTCNSKHSLHLDVTQLRQHRLELSDLFVMSSKPLAFGAYWGSLAW</sequence>
<proteinExistence type="predicted"/>
<name>A0A1V9YYD8_9STRA</name>
<comment type="caution">
    <text evidence="1">The sequence shown here is derived from an EMBL/GenBank/DDBJ whole genome shotgun (WGS) entry which is preliminary data.</text>
</comment>
<dbReference type="Proteomes" id="UP000243217">
    <property type="component" value="Unassembled WGS sequence"/>
</dbReference>
<organism evidence="1 2">
    <name type="scientific">Thraustotheca clavata</name>
    <dbReference type="NCBI Taxonomy" id="74557"/>
    <lineage>
        <taxon>Eukaryota</taxon>
        <taxon>Sar</taxon>
        <taxon>Stramenopiles</taxon>
        <taxon>Oomycota</taxon>
        <taxon>Saprolegniomycetes</taxon>
        <taxon>Saprolegniales</taxon>
        <taxon>Achlyaceae</taxon>
        <taxon>Thraustotheca</taxon>
    </lineage>
</organism>
<accession>A0A1V9YYD8</accession>